<comment type="caution">
    <text evidence="1">The sequence shown here is derived from an EMBL/GenBank/DDBJ whole genome shotgun (WGS) entry which is preliminary data.</text>
</comment>
<dbReference type="RefSeq" id="WP_264773262.1">
    <property type="nucleotide sequence ID" value="NZ_JAPDOG010000027.1"/>
</dbReference>
<evidence type="ECO:0000313" key="2">
    <source>
        <dbReference type="Proteomes" id="UP001207582"/>
    </source>
</evidence>
<keyword evidence="2" id="KW-1185">Reference proteome</keyword>
<dbReference type="EMBL" id="JAPDOG010000027">
    <property type="protein sequence ID" value="MCW3783883.1"/>
    <property type="molecule type" value="Genomic_DNA"/>
</dbReference>
<dbReference type="Proteomes" id="UP001207582">
    <property type="component" value="Unassembled WGS sequence"/>
</dbReference>
<evidence type="ECO:0000313" key="1">
    <source>
        <dbReference type="EMBL" id="MCW3783883.1"/>
    </source>
</evidence>
<reference evidence="1 2" key="1">
    <citation type="submission" date="2022-10" db="EMBL/GenBank/DDBJ databases">
        <title>Defluviimonas sp. CAU 1641 isolated from mud.</title>
        <authorList>
            <person name="Kim W."/>
        </authorList>
    </citation>
    <scope>NUCLEOTIDE SEQUENCE [LARGE SCALE GENOMIC DNA]</scope>
    <source>
        <strain evidence="1 2">CAU 1641</strain>
    </source>
</reference>
<proteinExistence type="predicted"/>
<organism evidence="1 2">
    <name type="scientific">Defluviimonas salinarum</name>
    <dbReference type="NCBI Taxonomy" id="2992147"/>
    <lineage>
        <taxon>Bacteria</taxon>
        <taxon>Pseudomonadati</taxon>
        <taxon>Pseudomonadota</taxon>
        <taxon>Alphaproteobacteria</taxon>
        <taxon>Rhodobacterales</taxon>
        <taxon>Paracoccaceae</taxon>
        <taxon>Albidovulum</taxon>
    </lineage>
</organism>
<gene>
    <name evidence="1" type="ORF">OM960_20325</name>
</gene>
<accession>A0ABT3J873</accession>
<name>A0ABT3J873_9RHOB</name>
<protein>
    <submittedName>
        <fullName evidence="1">Uncharacterized protein</fullName>
    </submittedName>
</protein>
<sequence length="215" mass="23466">MRADTRDQVEKADYTGMILNSLAARLRAAGLGGVLRIDTCDVLNTFSEKALCDDTLKAIDHIRTWLPAGAMPVMFAVEKDGTGRTTLSGIPIDGLGDEAVGTTIRDLAFIRDLFEDHPGTCDDSYAFGRAGRMNPGDRIATIWAASPAEAALKFAATMRPGLSAAPVDRLFSFDPHQAGRMQMRRCDTWTEYEVQSELFTACARVEGRFEGPEPM</sequence>